<dbReference type="Proteomes" id="UP001596058">
    <property type="component" value="Unassembled WGS sequence"/>
</dbReference>
<dbReference type="EMBL" id="JBHSPA010000035">
    <property type="protein sequence ID" value="MFC5828122.1"/>
    <property type="molecule type" value="Genomic_DNA"/>
</dbReference>
<keyword evidence="1" id="KW-0732">Signal</keyword>
<dbReference type="InterPro" id="IPR032477">
    <property type="entry name" value="Glyco_hydro_64"/>
</dbReference>
<evidence type="ECO:0000256" key="1">
    <source>
        <dbReference type="SAM" id="SignalP"/>
    </source>
</evidence>
<feature type="domain" description="GH64" evidence="2">
    <location>
        <begin position="26"/>
        <end position="376"/>
    </location>
</feature>
<evidence type="ECO:0000259" key="2">
    <source>
        <dbReference type="PROSITE" id="PS52006"/>
    </source>
</evidence>
<dbReference type="InterPro" id="IPR037398">
    <property type="entry name" value="Glyco_hydro_64_fam"/>
</dbReference>
<sequence length="381" mass="40880">MITRRALLAGAAATPILALAQRADAATTLPLTVVNHTYRYANNAIYLYVVGTDPATGNQVYVRADGTKVPVSLSLNGPDGFADLSIPLAGSGDTRVTLPWMAGRVYVSMGQKLKFKVVLDGNGRPALQHPAGWVKSDPGYNVLHDFMEFNFNGGGMFCNTTMVDMFSIPMELRLAGQSTQTSGTLVANGRDQIFAGIAARPNFKPLIVGDNLRVIAPGHGIDAGIFPANYLDSYINQVWSAYTSASVRVTASGVTYTGRVSGGQLVFDRGIRAFAKPSTRDVFYCNGALHSDGVSGPVAAILGAGFNRTTLLSHPNQPTTDRATFYLPAITNHYARVLHENTVSGRAYGYPYDDVADWSTYIQDLAPTSIRLRLTPFTATT</sequence>
<feature type="signal peptide" evidence="1">
    <location>
        <begin position="1"/>
        <end position="25"/>
    </location>
</feature>
<comment type="caution">
    <text evidence="3">The sequence shown here is derived from an EMBL/GenBank/DDBJ whole genome shotgun (WGS) entry which is preliminary data.</text>
</comment>
<organism evidence="3 4">
    <name type="scientific">Nonomuraea insulae</name>
    <dbReference type="NCBI Taxonomy" id="1616787"/>
    <lineage>
        <taxon>Bacteria</taxon>
        <taxon>Bacillati</taxon>
        <taxon>Actinomycetota</taxon>
        <taxon>Actinomycetes</taxon>
        <taxon>Streptosporangiales</taxon>
        <taxon>Streptosporangiaceae</taxon>
        <taxon>Nonomuraea</taxon>
    </lineage>
</organism>
<proteinExistence type="predicted"/>
<dbReference type="PANTHER" id="PTHR38165:SF1">
    <property type="entry name" value="GLUCANASE B"/>
    <property type="match status" value="1"/>
</dbReference>
<name>A0ABW1CRC1_9ACTN</name>
<feature type="chain" id="PRO_5047343364" evidence="1">
    <location>
        <begin position="26"/>
        <end position="381"/>
    </location>
</feature>
<dbReference type="Pfam" id="PF16483">
    <property type="entry name" value="Glyco_hydro_64"/>
    <property type="match status" value="1"/>
</dbReference>
<dbReference type="PANTHER" id="PTHR38165">
    <property type="match status" value="1"/>
</dbReference>
<dbReference type="RefSeq" id="WP_379517627.1">
    <property type="nucleotide sequence ID" value="NZ_JBHSPA010000035.1"/>
</dbReference>
<evidence type="ECO:0000313" key="3">
    <source>
        <dbReference type="EMBL" id="MFC5828122.1"/>
    </source>
</evidence>
<protein>
    <submittedName>
        <fullName evidence="3">Beta-1,3-glucanase family protein</fullName>
    </submittedName>
</protein>
<dbReference type="Gene3D" id="3.30.920.50">
    <property type="entry name" value="Beta-1,3-glucanase, C-terminal domain"/>
    <property type="match status" value="1"/>
</dbReference>
<dbReference type="PROSITE" id="PS52006">
    <property type="entry name" value="GH64"/>
    <property type="match status" value="1"/>
</dbReference>
<evidence type="ECO:0000313" key="4">
    <source>
        <dbReference type="Proteomes" id="UP001596058"/>
    </source>
</evidence>
<reference evidence="4" key="1">
    <citation type="journal article" date="2019" name="Int. J. Syst. Evol. Microbiol.">
        <title>The Global Catalogue of Microorganisms (GCM) 10K type strain sequencing project: providing services to taxonomists for standard genome sequencing and annotation.</title>
        <authorList>
            <consortium name="The Broad Institute Genomics Platform"/>
            <consortium name="The Broad Institute Genome Sequencing Center for Infectious Disease"/>
            <person name="Wu L."/>
            <person name="Ma J."/>
        </authorList>
    </citation>
    <scope>NUCLEOTIDE SEQUENCE [LARGE SCALE GENOMIC DNA]</scope>
    <source>
        <strain evidence="4">CCUG 53903</strain>
    </source>
</reference>
<dbReference type="Gene3D" id="2.60.110.10">
    <property type="entry name" value="Thaumatin"/>
    <property type="match status" value="1"/>
</dbReference>
<keyword evidence="4" id="KW-1185">Reference proteome</keyword>
<dbReference type="InterPro" id="IPR037176">
    <property type="entry name" value="Osmotin/thaumatin-like_sf"/>
</dbReference>
<dbReference type="InterPro" id="IPR042517">
    <property type="entry name" value="Glyco_hydro_64_N_2"/>
</dbReference>
<gene>
    <name evidence="3" type="ORF">ACFPZ3_30015</name>
</gene>
<accession>A0ABW1CRC1</accession>